<comment type="caution">
    <text evidence="1">The sequence shown here is derived from an EMBL/GenBank/DDBJ whole genome shotgun (WGS) entry which is preliminary data.</text>
</comment>
<accession>A0ACB8VDU8</accession>
<gene>
    <name evidence="1" type="ORF">L3Q82_019277</name>
</gene>
<name>A0ACB8VDU8_9TELE</name>
<protein>
    <submittedName>
        <fullName evidence="1">Uncharacterized protein</fullName>
    </submittedName>
</protein>
<dbReference type="EMBL" id="CM041553">
    <property type="protein sequence ID" value="KAI3353413.1"/>
    <property type="molecule type" value="Genomic_DNA"/>
</dbReference>
<evidence type="ECO:0000313" key="1">
    <source>
        <dbReference type="EMBL" id="KAI3353413.1"/>
    </source>
</evidence>
<feature type="non-terminal residue" evidence="1">
    <location>
        <position position="220"/>
    </location>
</feature>
<proteinExistence type="predicted"/>
<evidence type="ECO:0000313" key="2">
    <source>
        <dbReference type="Proteomes" id="UP000831701"/>
    </source>
</evidence>
<dbReference type="Proteomes" id="UP000831701">
    <property type="component" value="Chromosome 23"/>
</dbReference>
<reference evidence="1" key="1">
    <citation type="submission" date="2022-04" db="EMBL/GenBank/DDBJ databases">
        <title>Jade perch genome.</title>
        <authorList>
            <person name="Chao B."/>
        </authorList>
    </citation>
    <scope>NUCLEOTIDE SEQUENCE</scope>
    <source>
        <strain evidence="1">CB-2022</strain>
    </source>
</reference>
<organism evidence="1 2">
    <name type="scientific">Scortum barcoo</name>
    <name type="common">barcoo grunter</name>
    <dbReference type="NCBI Taxonomy" id="214431"/>
    <lineage>
        <taxon>Eukaryota</taxon>
        <taxon>Metazoa</taxon>
        <taxon>Chordata</taxon>
        <taxon>Craniata</taxon>
        <taxon>Vertebrata</taxon>
        <taxon>Euteleostomi</taxon>
        <taxon>Actinopterygii</taxon>
        <taxon>Neopterygii</taxon>
        <taxon>Teleostei</taxon>
        <taxon>Neoteleostei</taxon>
        <taxon>Acanthomorphata</taxon>
        <taxon>Eupercaria</taxon>
        <taxon>Centrarchiformes</taxon>
        <taxon>Terapontoidei</taxon>
        <taxon>Terapontidae</taxon>
        <taxon>Scortum</taxon>
    </lineage>
</organism>
<keyword evidence="2" id="KW-1185">Reference proteome</keyword>
<sequence length="220" mass="24359">MTLLSLPREGLCQGTGEENSADSQSNLGFRRIQVQVFIQVVEHWTSSIASTGCLRVYGKFAQPVHMCFVDLEKAFDHVPKRGILWGVLHQHGVRGPFASAVWSLVRPEQELGLLHCRQQDLQQRSKAAAPSHQEESAEGLTLPTEKRIRGMKQMSLCRLSAPGHFLSKPIRHQSQDPSNKALPVAAWKGEDDDDKKDGSLAPQEGKDEAGEQSLCPALQF</sequence>